<dbReference type="SMART" id="SM00248">
    <property type="entry name" value="ANK"/>
    <property type="match status" value="2"/>
</dbReference>
<dbReference type="InterPro" id="IPR002110">
    <property type="entry name" value="Ankyrin_rpt"/>
</dbReference>
<dbReference type="PROSITE" id="PS50088">
    <property type="entry name" value="ANK_REPEAT"/>
    <property type="match status" value="1"/>
</dbReference>
<dbReference type="EMBL" id="SWKV01000014">
    <property type="protein sequence ID" value="KAF3042866.1"/>
    <property type="molecule type" value="Genomic_DNA"/>
</dbReference>
<keyword evidence="5" id="KW-1185">Reference proteome</keyword>
<proteinExistence type="predicted"/>
<keyword evidence="1" id="KW-0677">Repeat</keyword>
<dbReference type="InterPro" id="IPR036770">
    <property type="entry name" value="Ankyrin_rpt-contain_sf"/>
</dbReference>
<comment type="caution">
    <text evidence="4">The sequence shown here is derived from an EMBL/GenBank/DDBJ whole genome shotgun (WGS) entry which is preliminary data.</text>
</comment>
<dbReference type="PANTHER" id="PTHR24166">
    <property type="entry name" value="ROLLING PEBBLES, ISOFORM B"/>
    <property type="match status" value="1"/>
</dbReference>
<keyword evidence="2 3" id="KW-0040">ANK repeat</keyword>
<feature type="repeat" description="ANK" evidence="3">
    <location>
        <begin position="26"/>
        <end position="53"/>
    </location>
</feature>
<name>A0A9P5C2E6_9PLEO</name>
<protein>
    <recommendedName>
        <fullName evidence="6">Ankyrin repeat protein</fullName>
    </recommendedName>
</protein>
<dbReference type="OrthoDB" id="5431422at2759"/>
<dbReference type="Gene3D" id="1.25.40.20">
    <property type="entry name" value="Ankyrin repeat-containing domain"/>
    <property type="match status" value="1"/>
</dbReference>
<evidence type="ECO:0008006" key="6">
    <source>
        <dbReference type="Google" id="ProtNLM"/>
    </source>
</evidence>
<dbReference type="Proteomes" id="UP000758155">
    <property type="component" value="Unassembled WGS sequence"/>
</dbReference>
<evidence type="ECO:0000313" key="5">
    <source>
        <dbReference type="Proteomes" id="UP000758155"/>
    </source>
</evidence>
<accession>A0A9P5C2E6</accession>
<dbReference type="PANTHER" id="PTHR24166:SF48">
    <property type="entry name" value="PROTEIN VAPYRIN"/>
    <property type="match status" value="1"/>
</dbReference>
<dbReference type="PROSITE" id="PS50297">
    <property type="entry name" value="ANK_REP_REGION"/>
    <property type="match status" value="1"/>
</dbReference>
<organism evidence="4 5">
    <name type="scientific">Didymella heteroderae</name>
    <dbReference type="NCBI Taxonomy" id="1769908"/>
    <lineage>
        <taxon>Eukaryota</taxon>
        <taxon>Fungi</taxon>
        <taxon>Dikarya</taxon>
        <taxon>Ascomycota</taxon>
        <taxon>Pezizomycotina</taxon>
        <taxon>Dothideomycetes</taxon>
        <taxon>Pleosporomycetidae</taxon>
        <taxon>Pleosporales</taxon>
        <taxon>Pleosporineae</taxon>
        <taxon>Didymellaceae</taxon>
        <taxon>Didymella</taxon>
    </lineage>
</organism>
<dbReference type="SUPFAM" id="SSF48403">
    <property type="entry name" value="Ankyrin repeat"/>
    <property type="match status" value="1"/>
</dbReference>
<reference evidence="4" key="1">
    <citation type="submission" date="2019-04" db="EMBL/GenBank/DDBJ databases">
        <title>Sequencing of skin fungus with MAO and IRED activity.</title>
        <authorList>
            <person name="Marsaioli A.J."/>
            <person name="Bonatto J.M.C."/>
            <person name="Reis Junior O."/>
        </authorList>
    </citation>
    <scope>NUCLEOTIDE SEQUENCE</scope>
    <source>
        <strain evidence="4">28M1</strain>
    </source>
</reference>
<dbReference type="InterPro" id="IPR050889">
    <property type="entry name" value="Dendritic_Spine_Reg/Scaffold"/>
</dbReference>
<evidence type="ECO:0000256" key="3">
    <source>
        <dbReference type="PROSITE-ProRule" id="PRU00023"/>
    </source>
</evidence>
<dbReference type="AlphaFoldDB" id="A0A9P5C2E6"/>
<evidence type="ECO:0000256" key="1">
    <source>
        <dbReference type="ARBA" id="ARBA00022737"/>
    </source>
</evidence>
<sequence length="151" mass="16558">MHYAANQATAEALYQHGAGLFAKDKSGMTPLHTACKNGYFNVVQFLLSKGAAVYEAAIAGHTPLLYVIFDGEDQCEAFLFPPIPYTENSRLEVAKILLDYGANIHAATADGQTVLHGAVWLVANNKGENVLELIKKDEKWDWDAEGFLKTK</sequence>
<evidence type="ECO:0000256" key="2">
    <source>
        <dbReference type="ARBA" id="ARBA00023043"/>
    </source>
</evidence>
<gene>
    <name evidence="4" type="ORF">E8E12_001015</name>
</gene>
<evidence type="ECO:0000313" key="4">
    <source>
        <dbReference type="EMBL" id="KAF3042866.1"/>
    </source>
</evidence>
<dbReference type="Pfam" id="PF12796">
    <property type="entry name" value="Ank_2"/>
    <property type="match status" value="1"/>
</dbReference>
<dbReference type="PRINTS" id="PR01415">
    <property type="entry name" value="ANKYRIN"/>
</dbReference>